<keyword evidence="6 9" id="KW-0804">Transcription</keyword>
<dbReference type="InterPro" id="IPR036805">
    <property type="entry name" value="Tscrpt_elong_fac_GreA/B_N_sf"/>
</dbReference>
<comment type="function">
    <text evidence="7 9 10">Necessary for efficient RNA polymerase transcription elongation past template-encoded arresting sites. The arresting sites in DNA have the property of trapping a certain fraction of elongating RNA polymerases that pass through, resulting in locked ternary complexes. Cleavage of the nascent transcript by cleavage factors such as GreA or GreB allows the resumption of elongation from the new 3'terminus. GreA releases sequences of 2 to 3 nucleotides.</text>
</comment>
<dbReference type="HAMAP" id="MF_00105">
    <property type="entry name" value="GreA_GreB"/>
    <property type="match status" value="1"/>
</dbReference>
<evidence type="ECO:0000256" key="7">
    <source>
        <dbReference type="ARBA" id="ARBA00024916"/>
    </source>
</evidence>
<dbReference type="InterPro" id="IPR018151">
    <property type="entry name" value="TF_GreA/GreB_CS"/>
</dbReference>
<evidence type="ECO:0000256" key="9">
    <source>
        <dbReference type="HAMAP-Rule" id="MF_00105"/>
    </source>
</evidence>
<dbReference type="InterPro" id="IPR036953">
    <property type="entry name" value="GreA/GreB_C_sf"/>
</dbReference>
<evidence type="ECO:0000313" key="13">
    <source>
        <dbReference type="EMBL" id="SFW20406.1"/>
    </source>
</evidence>
<protein>
    <recommendedName>
        <fullName evidence="2 9">Transcription elongation factor GreA</fullName>
    </recommendedName>
    <alternativeName>
        <fullName evidence="8 9">Transcript cleavage factor GreA</fullName>
    </alternativeName>
</protein>
<organism evidence="13 14">
    <name type="scientific">Ruminococcus flavefaciens</name>
    <dbReference type="NCBI Taxonomy" id="1265"/>
    <lineage>
        <taxon>Bacteria</taxon>
        <taxon>Bacillati</taxon>
        <taxon>Bacillota</taxon>
        <taxon>Clostridia</taxon>
        <taxon>Eubacteriales</taxon>
        <taxon>Oscillospiraceae</taxon>
        <taxon>Ruminococcus</taxon>
    </lineage>
</organism>
<dbReference type="PANTHER" id="PTHR30437:SF4">
    <property type="entry name" value="TRANSCRIPTION ELONGATION FACTOR GREA"/>
    <property type="match status" value="1"/>
</dbReference>
<dbReference type="GO" id="GO:0070063">
    <property type="term" value="F:RNA polymerase binding"/>
    <property type="evidence" value="ECO:0007669"/>
    <property type="project" value="InterPro"/>
</dbReference>
<dbReference type="GO" id="GO:0032784">
    <property type="term" value="P:regulation of DNA-templated transcription elongation"/>
    <property type="evidence" value="ECO:0007669"/>
    <property type="project" value="UniProtKB-UniRule"/>
</dbReference>
<dbReference type="InterPro" id="IPR001437">
    <property type="entry name" value="Tscrpt_elong_fac_GreA/B_C"/>
</dbReference>
<dbReference type="Pfam" id="PF03449">
    <property type="entry name" value="GreA_GreB_N"/>
    <property type="match status" value="1"/>
</dbReference>
<dbReference type="Proteomes" id="UP000183461">
    <property type="component" value="Unassembled WGS sequence"/>
</dbReference>
<dbReference type="Gene3D" id="1.10.287.180">
    <property type="entry name" value="Transcription elongation factor, GreA/GreB, N-terminal domain"/>
    <property type="match status" value="1"/>
</dbReference>
<proteinExistence type="inferred from homology"/>
<name>A0A1K1MEM9_RUMFL</name>
<dbReference type="SUPFAM" id="SSF46557">
    <property type="entry name" value="GreA transcript cleavage protein, N-terminal domain"/>
    <property type="match status" value="1"/>
</dbReference>
<evidence type="ECO:0000313" key="14">
    <source>
        <dbReference type="Proteomes" id="UP000183461"/>
    </source>
</evidence>
<feature type="coiled-coil region" evidence="9">
    <location>
        <begin position="11"/>
        <end position="68"/>
    </location>
</feature>
<dbReference type="InterPro" id="IPR023459">
    <property type="entry name" value="Tscrpt_elong_fac_GreA/B_fam"/>
</dbReference>
<dbReference type="SUPFAM" id="SSF54534">
    <property type="entry name" value="FKBP-like"/>
    <property type="match status" value="1"/>
</dbReference>
<evidence type="ECO:0000256" key="10">
    <source>
        <dbReference type="RuleBase" id="RU000556"/>
    </source>
</evidence>
<dbReference type="GO" id="GO:0006354">
    <property type="term" value="P:DNA-templated transcription elongation"/>
    <property type="evidence" value="ECO:0007669"/>
    <property type="project" value="TreeGrafter"/>
</dbReference>
<dbReference type="Pfam" id="PF01272">
    <property type="entry name" value="GreA_GreB"/>
    <property type="match status" value="1"/>
</dbReference>
<comment type="similarity">
    <text evidence="1 9 10">Belongs to the GreA/GreB family.</text>
</comment>
<keyword evidence="4 9" id="KW-0175">Coiled coil</keyword>
<sequence>MATKKMSRESYDKLVAELDDLKINKRKEVAERLKVARSYGDLSENAEYDEAKNEQAILEAHIQELQYTIDNAEIVDDESISVDEIGMSSKITIKRLDTGKIETFTIVGTNHANVREGLISDESPIGKAAMKKRVGDIFIVEAPAGELKFEVVEISK</sequence>
<keyword evidence="13" id="KW-0648">Protein biosynthesis</keyword>
<evidence type="ECO:0000256" key="4">
    <source>
        <dbReference type="ARBA" id="ARBA00023054"/>
    </source>
</evidence>
<gene>
    <name evidence="9" type="primary">greA</name>
    <name evidence="13" type="ORF">SAMN02910280_1024</name>
</gene>
<evidence type="ECO:0000256" key="2">
    <source>
        <dbReference type="ARBA" id="ARBA00013729"/>
    </source>
</evidence>
<feature type="domain" description="Transcription elongation factor GreA/GreB N-terminal" evidence="12">
    <location>
        <begin position="6"/>
        <end position="74"/>
    </location>
</feature>
<reference evidence="13 14" key="1">
    <citation type="submission" date="2016-11" db="EMBL/GenBank/DDBJ databases">
        <authorList>
            <person name="Jaros S."/>
            <person name="Januszkiewicz K."/>
            <person name="Wedrychowicz H."/>
        </authorList>
    </citation>
    <scope>NUCLEOTIDE SEQUENCE [LARGE SCALE GENOMIC DNA]</scope>
    <source>
        <strain evidence="13 14">YL228</strain>
    </source>
</reference>
<dbReference type="Gene3D" id="3.10.50.30">
    <property type="entry name" value="Transcription elongation factor, GreA/GreB, C-terminal domain"/>
    <property type="match status" value="1"/>
</dbReference>
<keyword evidence="3 9" id="KW-0805">Transcription regulation</keyword>
<dbReference type="PIRSF" id="PIRSF006092">
    <property type="entry name" value="GreA_GreB"/>
    <property type="match status" value="1"/>
</dbReference>
<keyword evidence="13" id="KW-0251">Elongation factor</keyword>
<dbReference type="InterPro" id="IPR006359">
    <property type="entry name" value="Tscrpt_elong_fac_GreA"/>
</dbReference>
<evidence type="ECO:0000259" key="11">
    <source>
        <dbReference type="Pfam" id="PF01272"/>
    </source>
</evidence>
<dbReference type="InterPro" id="IPR022691">
    <property type="entry name" value="Tscrpt_elong_fac_GreA/B_N"/>
</dbReference>
<dbReference type="NCBIfam" id="NF001263">
    <property type="entry name" value="PRK00226.1-4"/>
    <property type="match status" value="1"/>
</dbReference>
<dbReference type="GO" id="GO:0003746">
    <property type="term" value="F:translation elongation factor activity"/>
    <property type="evidence" value="ECO:0007669"/>
    <property type="project" value="UniProtKB-KW"/>
</dbReference>
<accession>A0A1K1MEM9</accession>
<feature type="domain" description="Transcription elongation factor GreA/GreB C-terminal" evidence="11">
    <location>
        <begin position="82"/>
        <end position="155"/>
    </location>
</feature>
<dbReference type="PROSITE" id="PS00829">
    <property type="entry name" value="GREAB_1"/>
    <property type="match status" value="1"/>
</dbReference>
<evidence type="ECO:0000256" key="1">
    <source>
        <dbReference type="ARBA" id="ARBA00008213"/>
    </source>
</evidence>
<dbReference type="GO" id="GO:0003677">
    <property type="term" value="F:DNA binding"/>
    <property type="evidence" value="ECO:0007669"/>
    <property type="project" value="UniProtKB-UniRule"/>
</dbReference>
<evidence type="ECO:0000256" key="5">
    <source>
        <dbReference type="ARBA" id="ARBA00023125"/>
    </source>
</evidence>
<dbReference type="AlphaFoldDB" id="A0A1K1MEM9"/>
<dbReference type="EMBL" id="FPIP01000002">
    <property type="protein sequence ID" value="SFW20406.1"/>
    <property type="molecule type" value="Genomic_DNA"/>
</dbReference>
<dbReference type="InterPro" id="IPR028624">
    <property type="entry name" value="Tscrpt_elong_fac_GreA/B"/>
</dbReference>
<dbReference type="FunFam" id="1.10.287.180:FF:000001">
    <property type="entry name" value="Transcription elongation factor GreA"/>
    <property type="match status" value="1"/>
</dbReference>
<dbReference type="RefSeq" id="WP_072299401.1">
    <property type="nucleotide sequence ID" value="NZ_CACVNT010000015.1"/>
</dbReference>
<evidence type="ECO:0000259" key="12">
    <source>
        <dbReference type="Pfam" id="PF03449"/>
    </source>
</evidence>
<evidence type="ECO:0000256" key="8">
    <source>
        <dbReference type="ARBA" id="ARBA00030776"/>
    </source>
</evidence>
<evidence type="ECO:0000256" key="6">
    <source>
        <dbReference type="ARBA" id="ARBA00023163"/>
    </source>
</evidence>
<keyword evidence="5 9" id="KW-0238">DNA-binding</keyword>
<evidence type="ECO:0000256" key="3">
    <source>
        <dbReference type="ARBA" id="ARBA00023015"/>
    </source>
</evidence>
<dbReference type="PANTHER" id="PTHR30437">
    <property type="entry name" value="TRANSCRIPTION ELONGATION FACTOR GREA"/>
    <property type="match status" value="1"/>
</dbReference>
<dbReference type="NCBIfam" id="TIGR01462">
    <property type="entry name" value="greA"/>
    <property type="match status" value="1"/>
</dbReference>